<dbReference type="PANTHER" id="PTHR34986">
    <property type="entry name" value="EVOLVED BETA-GALACTOSIDASE SUBUNIT BETA"/>
    <property type="match status" value="1"/>
</dbReference>
<keyword evidence="2" id="KW-1185">Reference proteome</keyword>
<gene>
    <name evidence="1" type="ORF">SAMN05660652_00115</name>
</gene>
<proteinExistence type="predicted"/>
<name>A0A1G7V746_9RHOO</name>
<organism evidence="1 2">
    <name type="scientific">Propionivibrio dicarboxylicus</name>
    <dbReference type="NCBI Taxonomy" id="83767"/>
    <lineage>
        <taxon>Bacteria</taxon>
        <taxon>Pseudomonadati</taxon>
        <taxon>Pseudomonadota</taxon>
        <taxon>Betaproteobacteria</taxon>
        <taxon>Rhodocyclales</taxon>
        <taxon>Rhodocyclaceae</taxon>
        <taxon>Propionivibrio</taxon>
    </lineage>
</organism>
<evidence type="ECO:0000313" key="2">
    <source>
        <dbReference type="Proteomes" id="UP000198607"/>
    </source>
</evidence>
<dbReference type="PANTHER" id="PTHR34986:SF4">
    <property type="entry name" value="EVOLVED BETA-GALACTOSIDASE SUBUNIT BETA-RELATED"/>
    <property type="match status" value="1"/>
</dbReference>
<dbReference type="Proteomes" id="UP000198607">
    <property type="component" value="Unassembled WGS sequence"/>
</dbReference>
<dbReference type="Pfam" id="PF04074">
    <property type="entry name" value="DUF386"/>
    <property type="match status" value="1"/>
</dbReference>
<dbReference type="RefSeq" id="WP_176785689.1">
    <property type="nucleotide sequence ID" value="NZ_FNCY01000001.1"/>
</dbReference>
<protein>
    <recommendedName>
        <fullName evidence="3">YhcH/YjgK/YiaL family protein</fullName>
    </recommendedName>
</protein>
<sequence>MIVGLVSDVARQKSVLPAAVVRALEAIQKVNPLELAPGKYEVEGDKLFYLVQDVELRTLAESRAEAHKQYADIQLPYSTAERYGFALPQPELPIADDQLKDKDLAFFPTPAAEAFIDVNPGTFLVFLPQELHRPCVVVSEKKMIRKVVMKVHSSLLGL</sequence>
<reference evidence="1 2" key="1">
    <citation type="submission" date="2016-10" db="EMBL/GenBank/DDBJ databases">
        <authorList>
            <person name="de Groot N.N."/>
        </authorList>
    </citation>
    <scope>NUCLEOTIDE SEQUENCE [LARGE SCALE GENOMIC DNA]</scope>
    <source>
        <strain evidence="1 2">DSM 5885</strain>
    </source>
</reference>
<dbReference type="GO" id="GO:0005829">
    <property type="term" value="C:cytosol"/>
    <property type="evidence" value="ECO:0007669"/>
    <property type="project" value="TreeGrafter"/>
</dbReference>
<dbReference type="InterPro" id="IPR004375">
    <property type="entry name" value="NanQ/TabA/YiaL"/>
</dbReference>
<accession>A0A1G7V746</accession>
<evidence type="ECO:0008006" key="3">
    <source>
        <dbReference type="Google" id="ProtNLM"/>
    </source>
</evidence>
<dbReference type="Gene3D" id="2.60.120.370">
    <property type="entry name" value="YhcH/YjgK/YiaL"/>
    <property type="match status" value="1"/>
</dbReference>
<dbReference type="InterPro" id="IPR037012">
    <property type="entry name" value="NanQ/TabA/YiaL_sf"/>
</dbReference>
<dbReference type="STRING" id="83767.SAMN05660652_00115"/>
<dbReference type="SUPFAM" id="SSF51197">
    <property type="entry name" value="Clavaminate synthase-like"/>
    <property type="match status" value="1"/>
</dbReference>
<dbReference type="GO" id="GO:0044010">
    <property type="term" value="P:single-species biofilm formation"/>
    <property type="evidence" value="ECO:0007669"/>
    <property type="project" value="TreeGrafter"/>
</dbReference>
<dbReference type="NCBIfam" id="TIGR00022">
    <property type="entry name" value="YhcH/YjgK/YiaL family protein"/>
    <property type="match status" value="1"/>
</dbReference>
<dbReference type="AlphaFoldDB" id="A0A1G7V746"/>
<dbReference type="EMBL" id="FNCY01000001">
    <property type="protein sequence ID" value="SDG55705.1"/>
    <property type="molecule type" value="Genomic_DNA"/>
</dbReference>
<evidence type="ECO:0000313" key="1">
    <source>
        <dbReference type="EMBL" id="SDG55705.1"/>
    </source>
</evidence>